<feature type="transmembrane region" description="Helical" evidence="2">
    <location>
        <begin position="40"/>
        <end position="60"/>
    </location>
</feature>
<dbReference type="EMBL" id="FMCR01000005">
    <property type="protein sequence ID" value="SCF29885.1"/>
    <property type="molecule type" value="Genomic_DNA"/>
</dbReference>
<evidence type="ECO:0000313" key="3">
    <source>
        <dbReference type="EMBL" id="SCF29885.1"/>
    </source>
</evidence>
<dbReference type="Proteomes" id="UP000198864">
    <property type="component" value="Unassembled WGS sequence"/>
</dbReference>
<feature type="compositionally biased region" description="Basic and acidic residues" evidence="1">
    <location>
        <begin position="1"/>
        <end position="13"/>
    </location>
</feature>
<evidence type="ECO:0000256" key="1">
    <source>
        <dbReference type="SAM" id="MobiDB-lite"/>
    </source>
</evidence>
<protein>
    <submittedName>
        <fullName evidence="3">Uncharacterized protein</fullName>
    </submittedName>
</protein>
<feature type="region of interest" description="Disordered" evidence="1">
    <location>
        <begin position="1"/>
        <end position="21"/>
    </location>
</feature>
<proteinExistence type="predicted"/>
<gene>
    <name evidence="3" type="ORF">GA0070561_5144</name>
</gene>
<dbReference type="STRING" id="285676.GA0070561_5144"/>
<organism evidence="3 4">
    <name type="scientific">Micromonospora saelicesensis</name>
    <dbReference type="NCBI Taxonomy" id="285676"/>
    <lineage>
        <taxon>Bacteria</taxon>
        <taxon>Bacillati</taxon>
        <taxon>Actinomycetota</taxon>
        <taxon>Actinomycetes</taxon>
        <taxon>Micromonosporales</taxon>
        <taxon>Micromonosporaceae</taxon>
        <taxon>Micromonospora</taxon>
    </lineage>
</organism>
<keyword evidence="2" id="KW-1133">Transmembrane helix</keyword>
<dbReference type="AlphaFoldDB" id="A0A1C4ZAA1"/>
<accession>A0A1C4ZAA1</accession>
<feature type="compositionally biased region" description="Gly residues" evidence="1">
    <location>
        <begin position="99"/>
        <end position="109"/>
    </location>
</feature>
<keyword evidence="2" id="KW-0472">Membrane</keyword>
<feature type="compositionally biased region" description="Gly residues" evidence="1">
    <location>
        <begin position="72"/>
        <end position="82"/>
    </location>
</feature>
<keyword evidence="2" id="KW-0812">Transmembrane</keyword>
<evidence type="ECO:0000313" key="4">
    <source>
        <dbReference type="Proteomes" id="UP000198864"/>
    </source>
</evidence>
<reference evidence="3 4" key="1">
    <citation type="submission" date="2016-06" db="EMBL/GenBank/DDBJ databases">
        <authorList>
            <person name="Kjaerup R.B."/>
            <person name="Dalgaard T.S."/>
            <person name="Juul-Madsen H.R."/>
        </authorList>
    </citation>
    <scope>NUCLEOTIDE SEQUENCE [LARGE SCALE GENOMIC DNA]</scope>
    <source>
        <strain evidence="3 4">DSM 44871</strain>
    </source>
</reference>
<evidence type="ECO:0000256" key="2">
    <source>
        <dbReference type="SAM" id="Phobius"/>
    </source>
</evidence>
<feature type="region of interest" description="Disordered" evidence="1">
    <location>
        <begin position="71"/>
        <end position="123"/>
    </location>
</feature>
<dbReference type="RefSeq" id="WP_091405114.1">
    <property type="nucleotide sequence ID" value="NZ_FMCR01000005.1"/>
</dbReference>
<name>A0A1C4ZAA1_9ACTN</name>
<feature type="compositionally biased region" description="Low complexity" evidence="1">
    <location>
        <begin position="88"/>
        <end position="98"/>
    </location>
</feature>
<sequence length="292" mass="30051">MGDVRGRFRDDLAQHPAPPLGDLVQQSVVQGRRLRRRRRLAQFGAGGSALAMLLVIGLAAGPLGVGADDAGQPGGMNVGSPGGSIDTATPSPAGSSDGAPGGLESGTGGDPRRPAPPARSTTVIDTVRIGAGPDGELLTTTPQGALELLTRLLPKGKTSGYASLESSGAGPGMPYVQLYLDRGDGPGMLRLSIYRDNLGGNPVPGTVELTEVPDNCVQNQMVTVHHRGGLQVDLMISTCLFWDAKGTVPAPPVLSVKEATEIAGNPIWGTELPAEFVLNGAKRFPTLDRSNG</sequence>